<evidence type="ECO:0000259" key="8">
    <source>
        <dbReference type="PROSITE" id="PS50089"/>
    </source>
</evidence>
<dbReference type="SMART" id="SM00184">
    <property type="entry name" value="RING"/>
    <property type="match status" value="1"/>
</dbReference>
<evidence type="ECO:0000313" key="9">
    <source>
        <dbReference type="EMBL" id="OAA71637.1"/>
    </source>
</evidence>
<keyword evidence="5" id="KW-0804">Transcription</keyword>
<gene>
    <name evidence="9" type="ORF">ISF_02188</name>
</gene>
<evidence type="ECO:0000256" key="5">
    <source>
        <dbReference type="ARBA" id="ARBA00023163"/>
    </source>
</evidence>
<feature type="region of interest" description="Disordered" evidence="7">
    <location>
        <begin position="1"/>
        <end position="22"/>
    </location>
</feature>
<organism evidence="9 10">
    <name type="scientific">Cordyceps fumosorosea (strain ARSEF 2679)</name>
    <name type="common">Isaria fumosorosea</name>
    <dbReference type="NCBI Taxonomy" id="1081104"/>
    <lineage>
        <taxon>Eukaryota</taxon>
        <taxon>Fungi</taxon>
        <taxon>Dikarya</taxon>
        <taxon>Ascomycota</taxon>
        <taxon>Pezizomycotina</taxon>
        <taxon>Sordariomycetes</taxon>
        <taxon>Hypocreomycetidae</taxon>
        <taxon>Hypocreales</taxon>
        <taxon>Cordycipitaceae</taxon>
        <taxon>Cordyceps</taxon>
    </lineage>
</organism>
<dbReference type="Proteomes" id="UP000076744">
    <property type="component" value="Unassembled WGS sequence"/>
</dbReference>
<name>A0A168CPN9_CORFA</name>
<keyword evidence="4" id="KW-0805">Transcription regulation</keyword>
<dbReference type="PROSITE" id="PS50089">
    <property type="entry name" value="ZF_RING_2"/>
    <property type="match status" value="1"/>
</dbReference>
<dbReference type="GO" id="GO:0008270">
    <property type="term" value="F:zinc ion binding"/>
    <property type="evidence" value="ECO:0007669"/>
    <property type="project" value="UniProtKB-KW"/>
</dbReference>
<sequence length="361" mass="41960">MTLAKQEDMDDSAIQGHTPFIPSPDDTRTKCVICLNRVREPAEIDPCGHNQFHITCATRWLKPHPYCPLCKVRAVRIRHGEPPAPGVRDSRPVTEMPQPGREFLEQWPRQHETSYYQDEEEEEEDDLISIGSQTPLDLWFRHLVYRRNARCVHVEAGPQTGYRDLTPELFRAERERMDTRAGLFLRRELRALSSPFPGHYLLGSRERMAACIVSKLQYNFFWAPWGSQPGNLVEPPDVLIGIMGDAAWLLMYELCEFLRSPYGEPDDWYQNVRYSVPLCVVFEEPREEEEEEEEAPVGSGDERNIEAGSYRNRDNIQRWVDEVEDAKHRPPCPEWGQNRCPRTGRVKDAAYWRATMHPPCP</sequence>
<feature type="compositionally biased region" description="Acidic residues" evidence="7">
    <location>
        <begin position="285"/>
        <end position="295"/>
    </location>
</feature>
<dbReference type="PANTHER" id="PTHR46077:SF1">
    <property type="entry name" value="TOP1 BINDING ARGININE_SERINE RICH PROTEIN, E3 UBIQUITIN LIGASE"/>
    <property type="match status" value="1"/>
</dbReference>
<evidence type="ECO:0000256" key="7">
    <source>
        <dbReference type="SAM" id="MobiDB-lite"/>
    </source>
</evidence>
<dbReference type="AlphaFoldDB" id="A0A168CPN9"/>
<dbReference type="GO" id="GO:0061630">
    <property type="term" value="F:ubiquitin protein ligase activity"/>
    <property type="evidence" value="ECO:0007669"/>
    <property type="project" value="UniProtKB-EC"/>
</dbReference>
<protein>
    <recommendedName>
        <fullName evidence="2">RING-type E3 ubiquitin transferase</fullName>
        <ecNumber evidence="2">2.3.2.27</ecNumber>
    </recommendedName>
</protein>
<evidence type="ECO:0000256" key="2">
    <source>
        <dbReference type="ARBA" id="ARBA00012483"/>
    </source>
</evidence>
<dbReference type="GO" id="GO:0000209">
    <property type="term" value="P:protein polyubiquitination"/>
    <property type="evidence" value="ECO:0007669"/>
    <property type="project" value="TreeGrafter"/>
</dbReference>
<evidence type="ECO:0000256" key="3">
    <source>
        <dbReference type="ARBA" id="ARBA00022679"/>
    </source>
</evidence>
<evidence type="ECO:0000256" key="6">
    <source>
        <dbReference type="PROSITE-ProRule" id="PRU00175"/>
    </source>
</evidence>
<dbReference type="RefSeq" id="XP_018707518.1">
    <property type="nucleotide sequence ID" value="XM_018845795.1"/>
</dbReference>
<feature type="region of interest" description="Disordered" evidence="7">
    <location>
        <begin position="285"/>
        <end position="307"/>
    </location>
</feature>
<dbReference type="InterPro" id="IPR013083">
    <property type="entry name" value="Znf_RING/FYVE/PHD"/>
</dbReference>
<keyword evidence="6" id="KW-0863">Zinc-finger</keyword>
<dbReference type="SUPFAM" id="SSF57850">
    <property type="entry name" value="RING/U-box"/>
    <property type="match status" value="1"/>
</dbReference>
<dbReference type="GO" id="GO:0006513">
    <property type="term" value="P:protein monoubiquitination"/>
    <property type="evidence" value="ECO:0007669"/>
    <property type="project" value="TreeGrafter"/>
</dbReference>
<keyword evidence="6" id="KW-0479">Metal-binding</keyword>
<comment type="catalytic activity">
    <reaction evidence="1">
        <text>S-ubiquitinyl-[E2 ubiquitin-conjugating enzyme]-L-cysteine + [acceptor protein]-L-lysine = [E2 ubiquitin-conjugating enzyme]-L-cysteine + N(6)-ubiquitinyl-[acceptor protein]-L-lysine.</text>
        <dbReference type="EC" id="2.3.2.27"/>
    </reaction>
</comment>
<dbReference type="Pfam" id="PF13639">
    <property type="entry name" value="zf-RING_2"/>
    <property type="match status" value="1"/>
</dbReference>
<dbReference type="STRING" id="1081104.A0A168CPN9"/>
<evidence type="ECO:0000256" key="4">
    <source>
        <dbReference type="ARBA" id="ARBA00023015"/>
    </source>
</evidence>
<dbReference type="EC" id="2.3.2.27" evidence="2"/>
<keyword evidence="6" id="KW-0862">Zinc</keyword>
<dbReference type="InterPro" id="IPR001841">
    <property type="entry name" value="Znf_RING"/>
</dbReference>
<evidence type="ECO:0000313" key="10">
    <source>
        <dbReference type="Proteomes" id="UP000076744"/>
    </source>
</evidence>
<evidence type="ECO:0000256" key="1">
    <source>
        <dbReference type="ARBA" id="ARBA00000900"/>
    </source>
</evidence>
<dbReference type="PANTHER" id="PTHR46077">
    <property type="entry name" value="E3 UBIQUITIN-PROTEIN LIGASE TOPORS"/>
    <property type="match status" value="1"/>
</dbReference>
<keyword evidence="3" id="KW-0808">Transferase</keyword>
<dbReference type="Gene3D" id="3.30.40.10">
    <property type="entry name" value="Zinc/RING finger domain, C3HC4 (zinc finger)"/>
    <property type="match status" value="1"/>
</dbReference>
<dbReference type="EMBL" id="AZHB01000003">
    <property type="protein sequence ID" value="OAA71637.1"/>
    <property type="molecule type" value="Genomic_DNA"/>
</dbReference>
<reference evidence="9 10" key="1">
    <citation type="journal article" date="2016" name="Genome Biol. Evol.">
        <title>Divergent and convergent evolution of fungal pathogenicity.</title>
        <authorList>
            <person name="Shang Y."/>
            <person name="Xiao G."/>
            <person name="Zheng P."/>
            <person name="Cen K."/>
            <person name="Zhan S."/>
            <person name="Wang C."/>
        </authorList>
    </citation>
    <scope>NUCLEOTIDE SEQUENCE [LARGE SCALE GENOMIC DNA]</scope>
    <source>
        <strain evidence="9 10">ARSEF 2679</strain>
    </source>
</reference>
<proteinExistence type="predicted"/>
<feature type="domain" description="RING-type" evidence="8">
    <location>
        <begin position="31"/>
        <end position="71"/>
    </location>
</feature>
<comment type="caution">
    <text evidence="9">The sequence shown here is derived from an EMBL/GenBank/DDBJ whole genome shotgun (WGS) entry which is preliminary data.</text>
</comment>
<keyword evidence="10" id="KW-1185">Reference proteome</keyword>
<dbReference type="OrthoDB" id="21204at2759"/>
<accession>A0A168CPN9</accession>
<dbReference type="GeneID" id="30018480"/>